<dbReference type="PROSITE" id="PS50850">
    <property type="entry name" value="MFS"/>
    <property type="match status" value="1"/>
</dbReference>
<dbReference type="GO" id="GO:0022857">
    <property type="term" value="F:transmembrane transporter activity"/>
    <property type="evidence" value="ECO:0007669"/>
    <property type="project" value="InterPro"/>
</dbReference>
<feature type="transmembrane region" description="Helical" evidence="7">
    <location>
        <begin position="359"/>
        <end position="378"/>
    </location>
</feature>
<dbReference type="InterPro" id="IPR020846">
    <property type="entry name" value="MFS_dom"/>
</dbReference>
<feature type="transmembrane region" description="Helical" evidence="7">
    <location>
        <begin position="322"/>
        <end position="347"/>
    </location>
</feature>
<protein>
    <recommendedName>
        <fullName evidence="8">Major facilitator superfamily (MFS) profile domain-containing protein</fullName>
    </recommendedName>
</protein>
<feature type="transmembrane region" description="Helical" evidence="7">
    <location>
        <begin position="122"/>
        <end position="142"/>
    </location>
</feature>
<dbReference type="CDD" id="cd17502">
    <property type="entry name" value="MFS_Azr1_MDR_like"/>
    <property type="match status" value="1"/>
</dbReference>
<dbReference type="HOGENOM" id="CLU_000960_22_1_1"/>
<proteinExistence type="inferred from homology"/>
<feature type="transmembrane region" description="Helical" evidence="7">
    <location>
        <begin position="252"/>
        <end position="273"/>
    </location>
</feature>
<accession>A0A0D1Y843</accession>
<evidence type="ECO:0000313" key="10">
    <source>
        <dbReference type="Proteomes" id="UP000053328"/>
    </source>
</evidence>
<dbReference type="AlphaFoldDB" id="A0A0D1Y843"/>
<dbReference type="RefSeq" id="XP_016231357.1">
    <property type="nucleotide sequence ID" value="XM_016384755.1"/>
</dbReference>
<dbReference type="SUPFAM" id="SSF103473">
    <property type="entry name" value="MFS general substrate transporter"/>
    <property type="match status" value="1"/>
</dbReference>
<dbReference type="PANTHER" id="PTHR23501">
    <property type="entry name" value="MAJOR FACILITATOR SUPERFAMILY"/>
    <property type="match status" value="1"/>
</dbReference>
<feature type="transmembrane region" description="Helical" evidence="7">
    <location>
        <begin position="180"/>
        <end position="207"/>
    </location>
</feature>
<feature type="transmembrane region" description="Helical" evidence="7">
    <location>
        <begin position="148"/>
        <end position="173"/>
    </location>
</feature>
<feature type="transmembrane region" description="Helical" evidence="7">
    <location>
        <begin position="55"/>
        <end position="81"/>
    </location>
</feature>
<dbReference type="Proteomes" id="UP000053328">
    <property type="component" value="Unassembled WGS sequence"/>
</dbReference>
<dbReference type="InterPro" id="IPR036259">
    <property type="entry name" value="MFS_trans_sf"/>
</dbReference>
<sequence>MGIEETPIPTVHTNTDGLHEEPQTTGTLPPREDSEKASGPPDEHEKLDRPTGFKLYLILASMTLTQFVIMLDISVIVTAIPQITDHFHSLLDVGWYGSAYQLASASLQPLSGKIYTYFNLKWAFLSFFFVFELGSLLCAVATSSTMLIVARAISGLGASGLLNGGLAIFAACLPKERQPAMFGVLMAIGQLGQACGPLIGGALTQYATWRLCFYINLPIGAVVAGTLVFIHIPKGAMKSDKQTLRRMLTQTLDLVGFAIFAPASIQFFLALQYGGGQHAWTSATVLGLFCGSAATFAIFLVWEYHKGDDAMIPLAILRRRIVWSACLTLFFIVGILICAGYYLPIWFQAVKGTTPTMSGVYVLPNILGQIAMAMVAGISVPVFGYFLPFILTGASLAAIGYGLLSMLTPTYPSGPRIGYQIIGGVGCGAAAPIVYVALQALTPATESPIAMAILLFSQNFGAATFLTIAQTIFSNSLKTKIPQYAPGANAEAVLAAGATEFTKVVPPDQVAGVVKAYSVSVDNVFYLVCGAAGGAFVCSWAMGWRDIRQNKSNQGAISENQSE</sequence>
<feature type="transmembrane region" description="Helical" evidence="7">
    <location>
        <begin position="213"/>
        <end position="232"/>
    </location>
</feature>
<evidence type="ECO:0000256" key="6">
    <source>
        <dbReference type="SAM" id="MobiDB-lite"/>
    </source>
</evidence>
<evidence type="ECO:0000256" key="4">
    <source>
        <dbReference type="ARBA" id="ARBA00022989"/>
    </source>
</evidence>
<name>A0A0D1Y843_9EURO</name>
<feature type="region of interest" description="Disordered" evidence="6">
    <location>
        <begin position="1"/>
        <end position="47"/>
    </location>
</feature>
<feature type="compositionally biased region" description="Basic and acidic residues" evidence="6">
    <location>
        <begin position="30"/>
        <end position="47"/>
    </location>
</feature>
<feature type="transmembrane region" description="Helical" evidence="7">
    <location>
        <begin position="450"/>
        <end position="473"/>
    </location>
</feature>
<evidence type="ECO:0000256" key="2">
    <source>
        <dbReference type="ARBA" id="ARBA00007520"/>
    </source>
</evidence>
<feature type="transmembrane region" description="Helical" evidence="7">
    <location>
        <begin position="385"/>
        <end position="405"/>
    </location>
</feature>
<dbReference type="FunFam" id="1.20.1250.20:FF:000196">
    <property type="entry name" value="MFS toxin efflux pump (AflT)"/>
    <property type="match status" value="1"/>
</dbReference>
<dbReference type="OrthoDB" id="10021397at2759"/>
<feature type="transmembrane region" description="Helical" evidence="7">
    <location>
        <begin position="417"/>
        <end position="438"/>
    </location>
</feature>
<dbReference type="VEuPathDB" id="FungiDB:PV08_10441"/>
<evidence type="ECO:0000256" key="3">
    <source>
        <dbReference type="ARBA" id="ARBA00022692"/>
    </source>
</evidence>
<comment type="similarity">
    <text evidence="2">Belongs to the major facilitator superfamily. TCR/Tet family.</text>
</comment>
<dbReference type="InterPro" id="IPR011701">
    <property type="entry name" value="MFS"/>
</dbReference>
<evidence type="ECO:0000259" key="8">
    <source>
        <dbReference type="PROSITE" id="PS50850"/>
    </source>
</evidence>
<comment type="subcellular location">
    <subcellularLocation>
        <location evidence="1">Membrane</location>
        <topology evidence="1">Multi-pass membrane protein</topology>
    </subcellularLocation>
</comment>
<dbReference type="Gene3D" id="1.20.1250.20">
    <property type="entry name" value="MFS general substrate transporter like domains"/>
    <property type="match status" value="1"/>
</dbReference>
<dbReference type="PANTHER" id="PTHR23501:SF193">
    <property type="entry name" value="MULTIDRUG TRANSPORTER, PUTATIVE (AFU_ORTHOLOGUE AFUA_8G00940)-RELATED"/>
    <property type="match status" value="1"/>
</dbReference>
<dbReference type="GO" id="GO:0005886">
    <property type="term" value="C:plasma membrane"/>
    <property type="evidence" value="ECO:0007669"/>
    <property type="project" value="TreeGrafter"/>
</dbReference>
<dbReference type="GeneID" id="27337524"/>
<dbReference type="EMBL" id="KN847499">
    <property type="protein sequence ID" value="KIW11141.1"/>
    <property type="molecule type" value="Genomic_DNA"/>
</dbReference>
<feature type="domain" description="Major facilitator superfamily (MFS) profile" evidence="8">
    <location>
        <begin position="58"/>
        <end position="510"/>
    </location>
</feature>
<keyword evidence="10" id="KW-1185">Reference proteome</keyword>
<dbReference type="Gene3D" id="1.20.1720.10">
    <property type="entry name" value="Multidrug resistance protein D"/>
    <property type="match status" value="1"/>
</dbReference>
<evidence type="ECO:0000313" key="9">
    <source>
        <dbReference type="EMBL" id="KIW11141.1"/>
    </source>
</evidence>
<evidence type="ECO:0000256" key="1">
    <source>
        <dbReference type="ARBA" id="ARBA00004141"/>
    </source>
</evidence>
<reference evidence="9 10" key="1">
    <citation type="submission" date="2015-01" db="EMBL/GenBank/DDBJ databases">
        <title>The Genome Sequence of Exophiala spinifera CBS89968.</title>
        <authorList>
            <consortium name="The Broad Institute Genomics Platform"/>
            <person name="Cuomo C."/>
            <person name="de Hoog S."/>
            <person name="Gorbushina A."/>
            <person name="Stielow B."/>
            <person name="Teixiera M."/>
            <person name="Abouelleil A."/>
            <person name="Chapman S.B."/>
            <person name="Priest M."/>
            <person name="Young S.K."/>
            <person name="Wortman J."/>
            <person name="Nusbaum C."/>
            <person name="Birren B."/>
        </authorList>
    </citation>
    <scope>NUCLEOTIDE SEQUENCE [LARGE SCALE GENOMIC DNA]</scope>
    <source>
        <strain evidence="9 10">CBS 89968</strain>
    </source>
</reference>
<evidence type="ECO:0000256" key="5">
    <source>
        <dbReference type="ARBA" id="ARBA00023136"/>
    </source>
</evidence>
<gene>
    <name evidence="9" type="ORF">PV08_10441</name>
</gene>
<evidence type="ECO:0000256" key="7">
    <source>
        <dbReference type="SAM" id="Phobius"/>
    </source>
</evidence>
<organism evidence="9 10">
    <name type="scientific">Exophiala spinifera</name>
    <dbReference type="NCBI Taxonomy" id="91928"/>
    <lineage>
        <taxon>Eukaryota</taxon>
        <taxon>Fungi</taxon>
        <taxon>Dikarya</taxon>
        <taxon>Ascomycota</taxon>
        <taxon>Pezizomycotina</taxon>
        <taxon>Eurotiomycetes</taxon>
        <taxon>Chaetothyriomycetidae</taxon>
        <taxon>Chaetothyriales</taxon>
        <taxon>Herpotrichiellaceae</taxon>
        <taxon>Exophiala</taxon>
    </lineage>
</organism>
<feature type="transmembrane region" description="Helical" evidence="7">
    <location>
        <begin position="279"/>
        <end position="302"/>
    </location>
</feature>
<dbReference type="Pfam" id="PF07690">
    <property type="entry name" value="MFS_1"/>
    <property type="match status" value="1"/>
</dbReference>
<keyword evidence="3 7" id="KW-0812">Transmembrane</keyword>
<keyword evidence="5 7" id="KW-0472">Membrane</keyword>
<keyword evidence="4 7" id="KW-1133">Transmembrane helix</keyword>
<feature type="transmembrane region" description="Helical" evidence="7">
    <location>
        <begin position="524"/>
        <end position="544"/>
    </location>
</feature>